<dbReference type="PANTHER" id="PTHR46246:SF1">
    <property type="entry name" value="GUANOSINE-3',5'-BIS(DIPHOSPHATE) 3'-PYROPHOSPHOHYDROLASE MESH1"/>
    <property type="match status" value="1"/>
</dbReference>
<dbReference type="OrthoDB" id="9802385at2"/>
<reference evidence="1 2" key="1">
    <citation type="submission" date="2018-09" db="EMBL/GenBank/DDBJ databases">
        <title>The draft genome of Acinetobacter spp. strains.</title>
        <authorList>
            <person name="Qin J."/>
            <person name="Feng Y."/>
            <person name="Zong Z."/>
        </authorList>
    </citation>
    <scope>NUCLEOTIDE SEQUENCE [LARGE SCALE GENOMIC DNA]</scope>
    <source>
        <strain evidence="1 2">WCHAc060096</strain>
    </source>
</reference>
<dbReference type="RefSeq" id="WP_120371284.1">
    <property type="nucleotide sequence ID" value="NZ_BKYM01000003.1"/>
</dbReference>
<comment type="caution">
    <text evidence="1">The sequence shown here is derived from an EMBL/GenBank/DDBJ whole genome shotgun (WGS) entry which is preliminary data.</text>
</comment>
<dbReference type="AlphaFoldDB" id="A0A3A8E9M6"/>
<sequence length="145" mass="16171">MSTLEKAIALATKKHAGQLDKAGQPYILHPLRLMLNVESMDQKLVAVMHDLLEDTDTTIVDLITLGFSQNVIDAVVALTKKESESRLDAAKRIVKNSLARTVKLADLADNMDLSRIKSPTQRDFMRLEEYKKVKEFLLNPPAALA</sequence>
<protein>
    <submittedName>
        <fullName evidence="1">HD domain-containing protein</fullName>
    </submittedName>
</protein>
<dbReference type="GO" id="GO:0008893">
    <property type="term" value="F:guanosine-3',5'-bis(diphosphate) 3'-diphosphatase activity"/>
    <property type="evidence" value="ECO:0007669"/>
    <property type="project" value="TreeGrafter"/>
</dbReference>
<keyword evidence="2" id="KW-1185">Reference proteome</keyword>
<dbReference type="SUPFAM" id="SSF109604">
    <property type="entry name" value="HD-domain/PDEase-like"/>
    <property type="match status" value="1"/>
</dbReference>
<organism evidence="1 2">
    <name type="scientific">Acinetobacter guerrae</name>
    <dbReference type="NCBI Taxonomy" id="1843371"/>
    <lineage>
        <taxon>Bacteria</taxon>
        <taxon>Pseudomonadati</taxon>
        <taxon>Pseudomonadota</taxon>
        <taxon>Gammaproteobacteria</taxon>
        <taxon>Moraxellales</taxon>
        <taxon>Moraxellaceae</taxon>
        <taxon>Acinetobacter</taxon>
    </lineage>
</organism>
<dbReference type="InterPro" id="IPR052194">
    <property type="entry name" value="MESH1"/>
</dbReference>
<accession>A0A3A8E9M6</accession>
<gene>
    <name evidence="1" type="ORF">D7V21_15155</name>
</gene>
<dbReference type="Gene3D" id="1.10.3210.10">
    <property type="entry name" value="Hypothetical protein af1432"/>
    <property type="match status" value="1"/>
</dbReference>
<dbReference type="EMBL" id="RAXU01000026">
    <property type="protein sequence ID" value="RKG30889.1"/>
    <property type="molecule type" value="Genomic_DNA"/>
</dbReference>
<dbReference type="PANTHER" id="PTHR46246">
    <property type="entry name" value="GUANOSINE-3',5'-BIS(DIPHOSPHATE) 3'-PYROPHOSPHOHYDROLASE MESH1"/>
    <property type="match status" value="1"/>
</dbReference>
<proteinExistence type="predicted"/>
<name>A0A3A8E9M6_9GAMM</name>
<evidence type="ECO:0000313" key="1">
    <source>
        <dbReference type="EMBL" id="RKG30889.1"/>
    </source>
</evidence>
<evidence type="ECO:0000313" key="2">
    <source>
        <dbReference type="Proteomes" id="UP000269001"/>
    </source>
</evidence>
<dbReference type="Proteomes" id="UP000269001">
    <property type="component" value="Unassembled WGS sequence"/>
</dbReference>